<dbReference type="Pfam" id="PF14864">
    <property type="entry name" value="Alkyl_sulf_C"/>
    <property type="match status" value="1"/>
</dbReference>
<reference evidence="7 8" key="1">
    <citation type="submission" date="2021-03" db="EMBL/GenBank/DDBJ databases">
        <title>Sequencing the genomes of 1000 actinobacteria strains.</title>
        <authorList>
            <person name="Klenk H.-P."/>
        </authorList>
    </citation>
    <scope>NUCLEOTIDE SEQUENCE [LARGE SCALE GENOMIC DNA]</scope>
    <source>
        <strain evidence="7 8">DSM 45516</strain>
    </source>
</reference>
<keyword evidence="5" id="KW-0812">Transmembrane</keyword>
<keyword evidence="5" id="KW-1133">Transmembrane helix</keyword>
<gene>
    <name evidence="7" type="ORF">BJ987_004362</name>
</gene>
<dbReference type="InterPro" id="IPR038536">
    <property type="entry name" value="Alkyl/aryl-sulf_dimr_sf"/>
</dbReference>
<evidence type="ECO:0000313" key="7">
    <source>
        <dbReference type="EMBL" id="MBP2191461.1"/>
    </source>
</evidence>
<dbReference type="Gene3D" id="3.60.15.30">
    <property type="entry name" value="Metallo-beta-lactamase domain"/>
    <property type="match status" value="1"/>
</dbReference>
<organism evidence="7 8">
    <name type="scientific">Nocardia goodfellowii</name>
    <dbReference type="NCBI Taxonomy" id="882446"/>
    <lineage>
        <taxon>Bacteria</taxon>
        <taxon>Bacillati</taxon>
        <taxon>Actinomycetota</taxon>
        <taxon>Actinomycetes</taxon>
        <taxon>Mycobacteriales</taxon>
        <taxon>Nocardiaceae</taxon>
        <taxon>Nocardia</taxon>
    </lineage>
</organism>
<comment type="caution">
    <text evidence="7">The sequence shown here is derived from an EMBL/GenBank/DDBJ whole genome shotgun (WGS) entry which is preliminary data.</text>
</comment>
<dbReference type="Pfam" id="PF00753">
    <property type="entry name" value="Lactamase_B"/>
    <property type="match status" value="1"/>
</dbReference>
<dbReference type="Gene3D" id="1.25.40.880">
    <property type="entry name" value="Alkyl sulfatase, dimerisation domain"/>
    <property type="match status" value="1"/>
</dbReference>
<feature type="domain" description="Metallo-beta-lactamase" evidence="6">
    <location>
        <begin position="152"/>
        <end position="374"/>
    </location>
</feature>
<dbReference type="InterPro" id="IPR029229">
    <property type="entry name" value="Alkyl_sulf_C"/>
</dbReference>
<keyword evidence="3" id="KW-0862">Zinc</keyword>
<keyword evidence="1" id="KW-0479">Metal-binding</keyword>
<dbReference type="SUPFAM" id="SSF55718">
    <property type="entry name" value="SCP-like"/>
    <property type="match status" value="1"/>
</dbReference>
<dbReference type="PANTHER" id="PTHR43223">
    <property type="entry name" value="ALKYL/ARYL-SULFATASE"/>
    <property type="match status" value="1"/>
</dbReference>
<dbReference type="InterPro" id="IPR044097">
    <property type="entry name" value="Bds1/SdsA1_MBL-fold"/>
</dbReference>
<evidence type="ECO:0000256" key="2">
    <source>
        <dbReference type="ARBA" id="ARBA00022801"/>
    </source>
</evidence>
<comment type="similarity">
    <text evidence="4">Belongs to the metallo-beta-lactamase superfamily. Type III sulfatase family.</text>
</comment>
<dbReference type="InterPro" id="IPR006311">
    <property type="entry name" value="TAT_signal"/>
</dbReference>
<dbReference type="Gene3D" id="3.30.1050.10">
    <property type="entry name" value="SCP2 sterol-binding domain"/>
    <property type="match status" value="1"/>
</dbReference>
<evidence type="ECO:0000256" key="4">
    <source>
        <dbReference type="ARBA" id="ARBA00033751"/>
    </source>
</evidence>
<dbReference type="EMBL" id="JAGGMR010000001">
    <property type="protein sequence ID" value="MBP2191461.1"/>
    <property type="molecule type" value="Genomic_DNA"/>
</dbReference>
<evidence type="ECO:0000256" key="3">
    <source>
        <dbReference type="ARBA" id="ARBA00022833"/>
    </source>
</evidence>
<evidence type="ECO:0000313" key="8">
    <source>
        <dbReference type="Proteomes" id="UP001519325"/>
    </source>
</evidence>
<dbReference type="InterPro" id="IPR052195">
    <property type="entry name" value="Bact_Alkyl/Aryl-Sulfatase"/>
</dbReference>
<dbReference type="PANTHER" id="PTHR43223:SF1">
    <property type="entry name" value="ALKYL_ARYL-SULFATASE BDS1"/>
    <property type="match status" value="1"/>
</dbReference>
<accession>A0ABS4QID3</accession>
<keyword evidence="2" id="KW-0378">Hydrolase</keyword>
<evidence type="ECO:0000259" key="6">
    <source>
        <dbReference type="SMART" id="SM00849"/>
    </source>
</evidence>
<keyword evidence="5" id="KW-0472">Membrane</keyword>
<dbReference type="PROSITE" id="PS51318">
    <property type="entry name" value="TAT"/>
    <property type="match status" value="1"/>
</dbReference>
<dbReference type="Proteomes" id="UP001519325">
    <property type="component" value="Unassembled WGS sequence"/>
</dbReference>
<dbReference type="InterPro" id="IPR036866">
    <property type="entry name" value="RibonucZ/Hydroxyglut_hydro"/>
</dbReference>
<feature type="transmembrane region" description="Helical" evidence="5">
    <location>
        <begin position="21"/>
        <end position="41"/>
    </location>
</feature>
<dbReference type="InterPro" id="IPR001279">
    <property type="entry name" value="Metallo-B-lactamas"/>
</dbReference>
<dbReference type="InterPro" id="IPR036527">
    <property type="entry name" value="SCP2_sterol-bd_dom_sf"/>
</dbReference>
<dbReference type="SUPFAM" id="SSF56281">
    <property type="entry name" value="Metallo-hydrolase/oxidoreductase"/>
    <property type="match status" value="1"/>
</dbReference>
<dbReference type="Pfam" id="PF14863">
    <property type="entry name" value="Alkyl_sulf_dimr"/>
    <property type="match status" value="1"/>
</dbReference>
<dbReference type="SMART" id="SM00849">
    <property type="entry name" value="Lactamase_B"/>
    <property type="match status" value="1"/>
</dbReference>
<evidence type="ECO:0000256" key="1">
    <source>
        <dbReference type="ARBA" id="ARBA00022723"/>
    </source>
</evidence>
<keyword evidence="8" id="KW-1185">Reference proteome</keyword>
<dbReference type="InterPro" id="IPR029228">
    <property type="entry name" value="Alkyl_sulf_dimr"/>
</dbReference>
<protein>
    <submittedName>
        <fullName evidence="7">Alkyl sulfatase BDS1-like metallo-beta-lactamase superfamily hydrolase</fullName>
    </submittedName>
</protein>
<proteinExistence type="inferred from homology"/>
<name>A0ABS4QID3_9NOCA</name>
<dbReference type="CDD" id="cd07710">
    <property type="entry name" value="arylsulfatase_Sdsa1-like_MBL-fold"/>
    <property type="match status" value="1"/>
</dbReference>
<sequence length="683" mass="74130">MADRETGSTSSETSSRMSRRGVLGAGAAGLAAIGVGASLSGCDSAVEVNPSSSQTEPTEAIVTANRNVAATLPFSDTTDFADADRGFLAALRPGTVKDGSGKVVWDTESYGFLQGSCPASVNPSLWRHSQLTVKQGLYEIAPGYYQIRGLDLSNMTLIEGEQGVVVIDPLISTETAAAGLALYRAHRGNRPVTGLIYTHSHVDHFGGALGVTSREDVEAGRCPVLAPAGLVEHAVAENIFAGTAMARRAAYMYGAALPRGPKGQVGAGLGQTTSVGTVSLIAPTRDITTTGQQEVVDGVRMVFQLTPGTEAPSEMNLYFPDRRILCMAENATHTLHNLLTLRGALVRDPHVWSKYLTESINLYARQADLVFSSHHWPVWGTERIVEFLSLQRDLYGYLNDQTLRLLNQGYVGSEIAEMMRMPPALEKAWSTRGYYGSVSHNVKAIYQRYMGWFDGNPAHLWEHPPVEGAKRHVDAMGGADEVLRKAQKAYDAADFRWAAQLINYVIFAEPDHKKAKDLQASTFEQLGYGAENSTWRNFYLSGAHELRHGSFGTPTAANSRQMLAALSVDQAFDAISLNLDGPKAWDTRIVTDWTFPDDKRTRRAELRNGVFVHYDRWPGDNLPAPDATITLTRLGFIQNMIGGGNMQEAVTKGDIKVDGNVAVLLTLKGLFGRPNPGFALVTP</sequence>
<evidence type="ECO:0000256" key="5">
    <source>
        <dbReference type="SAM" id="Phobius"/>
    </source>
</evidence>